<accession>A0A2G9YAE4</accession>
<evidence type="ECO:0000256" key="1">
    <source>
        <dbReference type="SAM" id="Coils"/>
    </source>
</evidence>
<feature type="coiled-coil region" evidence="1">
    <location>
        <begin position="77"/>
        <end position="149"/>
    </location>
</feature>
<sequence>MNLKMKTILKRLKPVTVITLVTFIALSLRVDLLATAAAQSSSQPGFQKKVTSASQFQDLLKNTERLLGEIEADLNTNKDISSKLSQLKNNKTNLNQLANKLRAEFNQTKADLLSKKLSDEIIKRHEEFIGKFEAKLTTLLNNLQEIEKAKGQEIREKVKNTREFLNKNIYKPKHIPTSKPTHRLKELKQAPKQEARLFLPGKIFAKLSNFFVSNAEA</sequence>
<evidence type="ECO:0000313" key="3">
    <source>
        <dbReference type="Proteomes" id="UP000230392"/>
    </source>
</evidence>
<reference evidence="2 3" key="1">
    <citation type="submission" date="2017-09" db="EMBL/GenBank/DDBJ databases">
        <title>Depth-based differentiation of microbial function through sediment-hosted aquifers and enrichment of novel symbionts in the deep terrestrial subsurface.</title>
        <authorList>
            <person name="Probst A.J."/>
            <person name="Ladd B."/>
            <person name="Jarett J.K."/>
            <person name="Geller-Mcgrath D.E."/>
            <person name="Sieber C.M."/>
            <person name="Emerson J.B."/>
            <person name="Anantharaman K."/>
            <person name="Thomas B.C."/>
            <person name="Malmstrom R."/>
            <person name="Stieglmeier M."/>
            <person name="Klingl A."/>
            <person name="Woyke T."/>
            <person name="Ryan C.M."/>
            <person name="Banfield J.F."/>
        </authorList>
    </citation>
    <scope>NUCLEOTIDE SEQUENCE [LARGE SCALE GENOMIC DNA]</scope>
    <source>
        <strain evidence="2">CG23_combo_of_CG06-09_8_20_14_all_48_7</strain>
    </source>
</reference>
<feature type="non-terminal residue" evidence="2">
    <location>
        <position position="217"/>
    </location>
</feature>
<protein>
    <submittedName>
        <fullName evidence="2">Uncharacterized protein</fullName>
    </submittedName>
</protein>
<evidence type="ECO:0000313" key="2">
    <source>
        <dbReference type="EMBL" id="PIP15491.1"/>
    </source>
</evidence>
<comment type="caution">
    <text evidence="2">The sequence shown here is derived from an EMBL/GenBank/DDBJ whole genome shotgun (WGS) entry which is preliminary data.</text>
</comment>
<keyword evidence="1" id="KW-0175">Coiled coil</keyword>
<dbReference type="AlphaFoldDB" id="A0A2G9YAE4"/>
<dbReference type="Proteomes" id="UP000230392">
    <property type="component" value="Unassembled WGS sequence"/>
</dbReference>
<dbReference type="EMBL" id="PCRF01000279">
    <property type="protein sequence ID" value="PIP15491.1"/>
    <property type="molecule type" value="Genomic_DNA"/>
</dbReference>
<gene>
    <name evidence="2" type="ORF">COX46_05720</name>
</gene>
<name>A0A2G9YAE4_9BACT</name>
<organism evidence="2 3">
    <name type="scientific">bacterium (Candidatus Ratteibacteria) CG23_combo_of_CG06-09_8_20_14_all_48_7</name>
    <dbReference type="NCBI Taxonomy" id="2014292"/>
    <lineage>
        <taxon>Bacteria</taxon>
        <taxon>Candidatus Ratteibacteria</taxon>
    </lineage>
</organism>
<proteinExistence type="predicted"/>